<dbReference type="InterPro" id="IPR029060">
    <property type="entry name" value="PIN-like_dom_sf"/>
</dbReference>
<sequence>MKRNVYVETSVISYLTARISRDLIVAGHQRITQEWWSTRREAFDVFISQAVFEEASAGDPEAARERLAVLAALPLLEINEAAVALAKDLIRLGPLPERAEVDALHIAIAVTNQMDYLLTWNCKHLANATLRRQIDHVCQNKACKPVIICTPEELLEI</sequence>
<organism evidence="1 2">
    <name type="scientific">Candidatus Entotheonella gemina</name>
    <dbReference type="NCBI Taxonomy" id="1429439"/>
    <lineage>
        <taxon>Bacteria</taxon>
        <taxon>Pseudomonadati</taxon>
        <taxon>Nitrospinota/Tectimicrobiota group</taxon>
        <taxon>Candidatus Tectimicrobiota</taxon>
        <taxon>Candidatus Entotheonellia</taxon>
        <taxon>Candidatus Entotheonellales</taxon>
        <taxon>Candidatus Entotheonellaceae</taxon>
        <taxon>Candidatus Entotheonella</taxon>
    </lineage>
</organism>
<dbReference type="EMBL" id="AZHX01000907">
    <property type="protein sequence ID" value="ETX05645.1"/>
    <property type="molecule type" value="Genomic_DNA"/>
</dbReference>
<accession>W4M604</accession>
<dbReference type="GO" id="GO:0003677">
    <property type="term" value="F:DNA binding"/>
    <property type="evidence" value="ECO:0007669"/>
    <property type="project" value="UniProtKB-KW"/>
</dbReference>
<keyword evidence="2" id="KW-1185">Reference proteome</keyword>
<dbReference type="PATRIC" id="fig|1429439.4.peg.3688"/>
<evidence type="ECO:0000313" key="2">
    <source>
        <dbReference type="Proteomes" id="UP000019140"/>
    </source>
</evidence>
<dbReference type="HOGENOM" id="CLU_119411_0_0_7"/>
<keyword evidence="1" id="KW-0238">DNA-binding</keyword>
<name>W4M604_9BACT</name>
<dbReference type="AlphaFoldDB" id="W4M604"/>
<dbReference type="CDD" id="cd18687">
    <property type="entry name" value="PIN_VapC-like"/>
    <property type="match status" value="1"/>
</dbReference>
<dbReference type="SUPFAM" id="SSF88723">
    <property type="entry name" value="PIN domain-like"/>
    <property type="match status" value="1"/>
</dbReference>
<protein>
    <submittedName>
        <fullName evidence="1">DNA-binding protein</fullName>
    </submittedName>
</protein>
<comment type="caution">
    <text evidence="1">The sequence shown here is derived from an EMBL/GenBank/DDBJ whole genome shotgun (WGS) entry which is preliminary data.</text>
</comment>
<dbReference type="Gene3D" id="3.40.50.1010">
    <property type="entry name" value="5'-nuclease"/>
    <property type="match status" value="1"/>
</dbReference>
<evidence type="ECO:0000313" key="1">
    <source>
        <dbReference type="EMBL" id="ETX05645.1"/>
    </source>
</evidence>
<proteinExistence type="predicted"/>
<gene>
    <name evidence="1" type="ORF">ETSY2_21755</name>
</gene>
<reference evidence="1 2" key="1">
    <citation type="journal article" date="2014" name="Nature">
        <title>An environmental bacterial taxon with a large and distinct metabolic repertoire.</title>
        <authorList>
            <person name="Wilson M.C."/>
            <person name="Mori T."/>
            <person name="Ruckert C."/>
            <person name="Uria A.R."/>
            <person name="Helf M.J."/>
            <person name="Takada K."/>
            <person name="Gernert C."/>
            <person name="Steffens U.A."/>
            <person name="Heycke N."/>
            <person name="Schmitt S."/>
            <person name="Rinke C."/>
            <person name="Helfrich E.J."/>
            <person name="Brachmann A.O."/>
            <person name="Gurgui C."/>
            <person name="Wakimoto T."/>
            <person name="Kracht M."/>
            <person name="Crusemann M."/>
            <person name="Hentschel U."/>
            <person name="Abe I."/>
            <person name="Matsunaga S."/>
            <person name="Kalinowski J."/>
            <person name="Takeyama H."/>
            <person name="Piel J."/>
        </authorList>
    </citation>
    <scope>NUCLEOTIDE SEQUENCE [LARGE SCALE GENOMIC DNA]</scope>
    <source>
        <strain evidence="2">TSY2</strain>
    </source>
</reference>
<dbReference type="Proteomes" id="UP000019140">
    <property type="component" value="Unassembled WGS sequence"/>
</dbReference>